<dbReference type="GO" id="GO:0043130">
    <property type="term" value="F:ubiquitin binding"/>
    <property type="evidence" value="ECO:0007669"/>
    <property type="project" value="InterPro"/>
</dbReference>
<feature type="compositionally biased region" description="Low complexity" evidence="16">
    <location>
        <begin position="885"/>
        <end position="897"/>
    </location>
</feature>
<dbReference type="SUPFAM" id="SSF50044">
    <property type="entry name" value="SH3-domain"/>
    <property type="match status" value="3"/>
</dbReference>
<evidence type="ECO:0000259" key="17">
    <source>
        <dbReference type="PROSITE" id="PS50002"/>
    </source>
</evidence>
<dbReference type="CDD" id="cd11773">
    <property type="entry name" value="SH3_Sla1p_1"/>
    <property type="match status" value="1"/>
</dbReference>
<dbReference type="Gene3D" id="2.30.30.40">
    <property type="entry name" value="SH3 Domains"/>
    <property type="match status" value="3"/>
</dbReference>
<feature type="compositionally biased region" description="Polar residues" evidence="16">
    <location>
        <begin position="1054"/>
        <end position="1070"/>
    </location>
</feature>
<evidence type="ECO:0000256" key="13">
    <source>
        <dbReference type="ARBA" id="ARBA00023203"/>
    </source>
</evidence>
<dbReference type="EMBL" id="ML975261">
    <property type="protein sequence ID" value="KAF1837466.1"/>
    <property type="molecule type" value="Genomic_DNA"/>
</dbReference>
<evidence type="ECO:0000256" key="5">
    <source>
        <dbReference type="ARBA" id="ARBA00020357"/>
    </source>
</evidence>
<name>A0A6A5KQX0_9PLEO</name>
<keyword evidence="14" id="KW-0206">Cytoskeleton</keyword>
<keyword evidence="6 15" id="KW-0728">SH3 domain</keyword>
<evidence type="ECO:0000256" key="14">
    <source>
        <dbReference type="ARBA" id="ARBA00023212"/>
    </source>
</evidence>
<dbReference type="Pfam" id="PF08226">
    <property type="entry name" value="DUF1720"/>
    <property type="match status" value="1"/>
</dbReference>
<dbReference type="Pfam" id="PF24081">
    <property type="entry name" value="PH_SLA1"/>
    <property type="match status" value="1"/>
</dbReference>
<feature type="domain" description="SH3" evidence="17">
    <location>
        <begin position="394"/>
        <end position="456"/>
    </location>
</feature>
<dbReference type="PANTHER" id="PTHR15735:SF19">
    <property type="entry name" value="ACTIN CYTOSKELETON-REGULATORY COMPLEX PROTEIN SLA1"/>
    <property type="match status" value="1"/>
</dbReference>
<dbReference type="GO" id="GO:0005886">
    <property type="term" value="C:plasma membrane"/>
    <property type="evidence" value="ECO:0007669"/>
    <property type="project" value="UniProtKB-SubCell"/>
</dbReference>
<dbReference type="InterPro" id="IPR001452">
    <property type="entry name" value="SH3_domain"/>
</dbReference>
<feature type="compositionally biased region" description="Pro residues" evidence="16">
    <location>
        <begin position="1091"/>
        <end position="1103"/>
    </location>
</feature>
<dbReference type="CDD" id="cd11775">
    <property type="entry name" value="SH3_Sla1p_3"/>
    <property type="match status" value="1"/>
</dbReference>
<evidence type="ECO:0000256" key="12">
    <source>
        <dbReference type="ARBA" id="ARBA00023136"/>
    </source>
</evidence>
<keyword evidence="9" id="KW-0254">Endocytosis</keyword>
<accession>A0A6A5KQX0</accession>
<evidence type="ECO:0000256" key="4">
    <source>
        <dbReference type="ARBA" id="ARBA00007948"/>
    </source>
</evidence>
<feature type="compositionally biased region" description="Pro residues" evidence="16">
    <location>
        <begin position="136"/>
        <end position="148"/>
    </location>
</feature>
<keyword evidence="13" id="KW-0009">Actin-binding</keyword>
<dbReference type="GO" id="GO:0003779">
    <property type="term" value="F:actin binding"/>
    <property type="evidence" value="ECO:0007669"/>
    <property type="project" value="UniProtKB-KW"/>
</dbReference>
<dbReference type="PROSITE" id="PS50002">
    <property type="entry name" value="SH3"/>
    <property type="match status" value="2"/>
</dbReference>
<evidence type="ECO:0000313" key="19">
    <source>
        <dbReference type="Proteomes" id="UP000800040"/>
    </source>
</evidence>
<dbReference type="FunFam" id="2.30.30.700:FF:000001">
    <property type="entry name" value="Actin cytoskeleton-regulatory complex protein SLA1"/>
    <property type="match status" value="1"/>
</dbReference>
<evidence type="ECO:0000256" key="3">
    <source>
        <dbReference type="ARBA" id="ARBA00004413"/>
    </source>
</evidence>
<comment type="subcellular location">
    <subcellularLocation>
        <location evidence="3">Cell membrane</location>
        <topology evidence="3">Peripheral membrane protein</topology>
        <orientation evidence="3">Cytoplasmic side</orientation>
    </subcellularLocation>
    <subcellularLocation>
        <location evidence="2">Cytoplasm</location>
        <location evidence="2">Cytoskeleton</location>
        <location evidence="2">Actin patch</location>
    </subcellularLocation>
    <subcellularLocation>
        <location evidence="1">Endosome membrane</location>
        <topology evidence="1">Peripheral membrane protein</topology>
        <orientation evidence="1">Cytoplasmic side</orientation>
    </subcellularLocation>
</comment>
<feature type="compositionally biased region" description="Low complexity" evidence="16">
    <location>
        <begin position="781"/>
        <end position="803"/>
    </location>
</feature>
<evidence type="ECO:0000313" key="18">
    <source>
        <dbReference type="EMBL" id="KAF1837466.1"/>
    </source>
</evidence>
<dbReference type="Pfam" id="PF00018">
    <property type="entry name" value="SH3_1"/>
    <property type="match status" value="3"/>
</dbReference>
<proteinExistence type="inferred from homology"/>
<dbReference type="GO" id="GO:0030479">
    <property type="term" value="C:actin cortical patch"/>
    <property type="evidence" value="ECO:0007669"/>
    <property type="project" value="UniProtKB-SubCell"/>
</dbReference>
<evidence type="ECO:0000256" key="16">
    <source>
        <dbReference type="SAM" id="MobiDB-lite"/>
    </source>
</evidence>
<feature type="compositionally biased region" description="Pro residues" evidence="16">
    <location>
        <begin position="1039"/>
        <end position="1051"/>
    </location>
</feature>
<keyword evidence="11" id="KW-0967">Endosome</keyword>
<evidence type="ECO:0000256" key="10">
    <source>
        <dbReference type="ARBA" id="ARBA00022737"/>
    </source>
</evidence>
<dbReference type="PRINTS" id="PR00452">
    <property type="entry name" value="SH3DOMAIN"/>
</dbReference>
<feature type="compositionally biased region" description="Low complexity" evidence="16">
    <location>
        <begin position="909"/>
        <end position="921"/>
    </location>
</feature>
<protein>
    <recommendedName>
        <fullName evidence="5">Actin cytoskeleton-regulatory complex protein SLA1</fullName>
    </recommendedName>
</protein>
<dbReference type="InterPro" id="IPR007131">
    <property type="entry name" value="SHD1"/>
</dbReference>
<dbReference type="AlphaFoldDB" id="A0A6A5KQX0"/>
<comment type="similarity">
    <text evidence="4">Belongs to the SLA1 family.</text>
</comment>
<feature type="region of interest" description="Disordered" evidence="16">
    <location>
        <begin position="130"/>
        <end position="278"/>
    </location>
</feature>
<dbReference type="PANTHER" id="PTHR15735">
    <property type="entry name" value="FCH AND DOUBLE SH3 DOMAINS PROTEIN"/>
    <property type="match status" value="1"/>
</dbReference>
<sequence>MVFLGIYRAIYDYPPQSSNEIALTEGDILMVLEKSSDDGWWKAKKKGRDEDEDEPEGLIPNNYIEEATPIAQAKALFDYDRQTDEELSFQEEAILDVYDTTDPDWTLVGVDSDYGFAPANYIELVKRGAGSAAPSAPTPALPSRPPMPAATDSFDDDDDDQPPTPDTPPQQSPAAALAGIIQQKSQQTAPRATISPPPNVSAPARRRVQFTPEESDEEAAPPRLPQRPPSDSFSAPPTQYAHARSPSPPARSPPPRNVTFDHYDPPSRDEEPATPMSGSGYHLYNIYEYITQPGKNKKMPITLGINIPKGMIMIAPEKSRDGPQQEWSADKMEYYSQEGKHIFMELKQPSKSVDFHCGAKDTASEIMMALGELAGAAKGAGLREVLAAGSGNSNVQKKGVMLFDFMAQGDDEVTVGLGDEILILDDSASDEWWKVRRLKNGKEGVVPANYVEITETIPVHAPAAAVARSGTNAGRSIVDQNRREEEELARQASRRKSEARNDQRSSKRESSSKDASSKSSSKPNAAKVRTWTDRSGSFKVEAEFILIKDGKIHLHKVNGVKIAVPVTKMSVEDLEYVERVTGESLDDDKPLSDLKRRSTQRAKEPAARSPTGISVEKKPEYDWFDFFLKCGVNPQICERYARAFHKDEMTEENIPDITPGLLRTLGLKEGDILRVTKHLDAQYGRNASDKRSVSFAEDGGEGSSGGLFSGPGGALRNNTRKGRPAPPVETNDVVDSKAFEQKSDDAPKKPADATPTPLASAPKRDNNTNGFDDNAWDVKPSRSVSGSAAPAAASAPATESAPPAAKPPQLTGSMNDLSLLDMPALKPNEIAQPTPPAPASAPAPAQAPAQTSSAPVQQPQPTGATPTLFEQVAAIKALTQPQNMAPPRMRPQAPQQQNTGGLIAPPPQRSSSAPQNPQQSAFGPPPPLQPQLTGYNPNMMAQVSGQGQNMQQMQPQMTGFPQQNGGFGFQQNGMMPQPTGYNSMSPPPQQPMQTGFAPYQQAPATGFQQPMQTGFQQPMQTGFQPQNFTQGFGNGSPFADPPRAPYQPLPAQPTGYNSFQPSPLNPQATGVNRFLPPALAPQPTGFGSTSSPPPVPPMPPMPNMPSMQPLVPQKTGPPPSIKFGVQPAKKLTPQPTGRANLANATPQNPFGF</sequence>
<feature type="region of interest" description="Disordered" evidence="16">
    <location>
        <begin position="465"/>
        <end position="530"/>
    </location>
</feature>
<gene>
    <name evidence="18" type="ORF">BDW02DRAFT_565940</name>
</gene>
<feature type="compositionally biased region" description="Basic and acidic residues" evidence="16">
    <location>
        <begin position="480"/>
        <end position="516"/>
    </location>
</feature>
<dbReference type="InterPro" id="IPR056996">
    <property type="entry name" value="PH_SLA1"/>
</dbReference>
<dbReference type="InterPro" id="IPR013182">
    <property type="entry name" value="DUF1720"/>
</dbReference>
<dbReference type="Gene3D" id="1.10.150.50">
    <property type="entry name" value="Transcription Factor, Ets-1"/>
    <property type="match status" value="1"/>
</dbReference>
<keyword evidence="19" id="KW-1185">Reference proteome</keyword>
<evidence type="ECO:0000256" key="11">
    <source>
        <dbReference type="ARBA" id="ARBA00022753"/>
    </source>
</evidence>
<evidence type="ECO:0000256" key="1">
    <source>
        <dbReference type="ARBA" id="ARBA00004125"/>
    </source>
</evidence>
<evidence type="ECO:0000256" key="8">
    <source>
        <dbReference type="ARBA" id="ARBA00022490"/>
    </source>
</evidence>
<feature type="compositionally biased region" description="Basic and acidic residues" evidence="16">
    <location>
        <begin position="585"/>
        <end position="606"/>
    </location>
</feature>
<feature type="compositionally biased region" description="Basic and acidic residues" evidence="16">
    <location>
        <begin position="734"/>
        <end position="751"/>
    </location>
</feature>
<dbReference type="GO" id="GO:0006897">
    <property type="term" value="P:endocytosis"/>
    <property type="evidence" value="ECO:0007669"/>
    <property type="project" value="UniProtKB-KW"/>
</dbReference>
<feature type="compositionally biased region" description="Basic and acidic residues" evidence="16">
    <location>
        <begin position="259"/>
        <end position="271"/>
    </location>
</feature>
<feature type="compositionally biased region" description="Polar residues" evidence="16">
    <location>
        <begin position="1133"/>
        <end position="1152"/>
    </location>
</feature>
<dbReference type="Proteomes" id="UP000800040">
    <property type="component" value="Unassembled WGS sequence"/>
</dbReference>
<dbReference type="InterPro" id="IPR013761">
    <property type="entry name" value="SAM/pointed_sf"/>
</dbReference>
<feature type="domain" description="SH3" evidence="17">
    <location>
        <begin position="2"/>
        <end position="69"/>
    </location>
</feature>
<feature type="compositionally biased region" description="Pro residues" evidence="16">
    <location>
        <begin position="246"/>
        <end position="256"/>
    </location>
</feature>
<dbReference type="GO" id="GO:0030674">
    <property type="term" value="F:protein-macromolecule adaptor activity"/>
    <property type="evidence" value="ECO:0007669"/>
    <property type="project" value="InterPro"/>
</dbReference>
<dbReference type="FunFam" id="2.30.30.40:FF:000256">
    <property type="entry name" value="Actin cytoskeleton-regulatory complex protein SLA1"/>
    <property type="match status" value="1"/>
</dbReference>
<feature type="region of interest" description="Disordered" evidence="16">
    <location>
        <begin position="585"/>
        <end position="612"/>
    </location>
</feature>
<feature type="compositionally biased region" description="Polar residues" evidence="16">
    <location>
        <begin position="1009"/>
        <end position="1031"/>
    </location>
</feature>
<dbReference type="InterPro" id="IPR036028">
    <property type="entry name" value="SH3-like_dom_sf"/>
</dbReference>
<keyword evidence="12" id="KW-0472">Membrane</keyword>
<keyword evidence="7" id="KW-1003">Cell membrane</keyword>
<evidence type="ECO:0000256" key="2">
    <source>
        <dbReference type="ARBA" id="ARBA00004134"/>
    </source>
</evidence>
<dbReference type="InterPro" id="IPR035800">
    <property type="entry name" value="Sla1_SH3_1"/>
</dbReference>
<dbReference type="Pfam" id="PF03983">
    <property type="entry name" value="SHD1"/>
    <property type="match status" value="1"/>
</dbReference>
<feature type="region of interest" description="Disordered" evidence="16">
    <location>
        <begin position="684"/>
        <end position="997"/>
    </location>
</feature>
<dbReference type="InterPro" id="IPR035821">
    <property type="entry name" value="Sla1_SH3_3"/>
</dbReference>
<dbReference type="SMART" id="SM00326">
    <property type="entry name" value="SH3"/>
    <property type="match status" value="3"/>
</dbReference>
<evidence type="ECO:0000256" key="9">
    <source>
        <dbReference type="ARBA" id="ARBA00022583"/>
    </source>
</evidence>
<keyword evidence="8" id="KW-0963">Cytoplasm</keyword>
<evidence type="ECO:0000256" key="15">
    <source>
        <dbReference type="PROSITE-ProRule" id="PRU00192"/>
    </source>
</evidence>
<dbReference type="GO" id="GO:0010008">
    <property type="term" value="C:endosome membrane"/>
    <property type="evidence" value="ECO:0007669"/>
    <property type="project" value="UniProtKB-SubCell"/>
</dbReference>
<feature type="compositionally biased region" description="Pro residues" evidence="16">
    <location>
        <begin position="162"/>
        <end position="171"/>
    </location>
</feature>
<dbReference type="Gene3D" id="2.30.30.700">
    <property type="entry name" value="SLA1 homology domain 1"/>
    <property type="match status" value="1"/>
</dbReference>
<feature type="compositionally biased region" description="Low complexity" evidence="16">
    <location>
        <begin position="942"/>
        <end position="977"/>
    </location>
</feature>
<organism evidence="18 19">
    <name type="scientific">Decorospora gaudefroyi</name>
    <dbReference type="NCBI Taxonomy" id="184978"/>
    <lineage>
        <taxon>Eukaryota</taxon>
        <taxon>Fungi</taxon>
        <taxon>Dikarya</taxon>
        <taxon>Ascomycota</taxon>
        <taxon>Pezizomycotina</taxon>
        <taxon>Dothideomycetes</taxon>
        <taxon>Pleosporomycetidae</taxon>
        <taxon>Pleosporales</taxon>
        <taxon>Pleosporineae</taxon>
        <taxon>Pleosporaceae</taxon>
        <taxon>Decorospora</taxon>
    </lineage>
</organism>
<evidence type="ECO:0000256" key="7">
    <source>
        <dbReference type="ARBA" id="ARBA00022475"/>
    </source>
</evidence>
<keyword evidence="10" id="KW-0677">Repeat</keyword>
<feature type="region of interest" description="Disordered" evidence="16">
    <location>
        <begin position="1009"/>
        <end position="1152"/>
    </location>
</feature>
<reference evidence="18" key="1">
    <citation type="submission" date="2020-01" db="EMBL/GenBank/DDBJ databases">
        <authorList>
            <consortium name="DOE Joint Genome Institute"/>
            <person name="Haridas S."/>
            <person name="Albert R."/>
            <person name="Binder M."/>
            <person name="Bloem J."/>
            <person name="Labutti K."/>
            <person name="Salamov A."/>
            <person name="Andreopoulos B."/>
            <person name="Baker S.E."/>
            <person name="Barry K."/>
            <person name="Bills G."/>
            <person name="Bluhm B.H."/>
            <person name="Cannon C."/>
            <person name="Castanera R."/>
            <person name="Culley D.E."/>
            <person name="Daum C."/>
            <person name="Ezra D."/>
            <person name="Gonzalez J.B."/>
            <person name="Henrissat B."/>
            <person name="Kuo A."/>
            <person name="Liang C."/>
            <person name="Lipzen A."/>
            <person name="Lutzoni F."/>
            <person name="Magnuson J."/>
            <person name="Mondo S."/>
            <person name="Nolan M."/>
            <person name="Ohm R."/>
            <person name="Pangilinan J."/>
            <person name="Park H.-J."/>
            <person name="Ramirez L."/>
            <person name="Alfaro M."/>
            <person name="Sun H."/>
            <person name="Tritt A."/>
            <person name="Yoshinaga Y."/>
            <person name="Zwiers L.-H."/>
            <person name="Turgeon B.G."/>
            <person name="Goodwin S.B."/>
            <person name="Spatafora J.W."/>
            <person name="Crous P.W."/>
            <person name="Grigoriev I.V."/>
        </authorList>
    </citation>
    <scope>NUCLEOTIDE SEQUENCE</scope>
    <source>
        <strain evidence="18">P77</strain>
    </source>
</reference>
<feature type="compositionally biased region" description="Gly residues" evidence="16">
    <location>
        <begin position="701"/>
        <end position="713"/>
    </location>
</feature>
<feature type="compositionally biased region" description="Low complexity" evidence="16">
    <location>
        <begin position="842"/>
        <end position="862"/>
    </location>
</feature>
<dbReference type="GO" id="GO:0042802">
    <property type="term" value="F:identical protein binding"/>
    <property type="evidence" value="ECO:0007669"/>
    <property type="project" value="InterPro"/>
</dbReference>
<dbReference type="OrthoDB" id="26539at2759"/>
<feature type="compositionally biased region" description="Low complexity" evidence="16">
    <location>
        <begin position="1081"/>
        <end position="1090"/>
    </location>
</feature>
<evidence type="ECO:0000256" key="6">
    <source>
        <dbReference type="ARBA" id="ARBA00022443"/>
    </source>
</evidence>